<accession>A0A0D2PE07</accession>
<feature type="transmembrane region" description="Helical" evidence="2">
    <location>
        <begin position="77"/>
        <end position="96"/>
    </location>
</feature>
<proteinExistence type="predicted"/>
<evidence type="ECO:0000256" key="2">
    <source>
        <dbReference type="SAM" id="Phobius"/>
    </source>
</evidence>
<evidence type="ECO:0000313" key="4">
    <source>
        <dbReference type="Proteomes" id="UP000032304"/>
    </source>
</evidence>
<dbReference type="Proteomes" id="UP000032304">
    <property type="component" value="Chromosome 7"/>
</dbReference>
<gene>
    <name evidence="3" type="ORF">B456_007G234400</name>
</gene>
<keyword evidence="4" id="KW-1185">Reference proteome</keyword>
<feature type="region of interest" description="Disordered" evidence="1">
    <location>
        <begin position="1"/>
        <end position="31"/>
    </location>
</feature>
<reference evidence="3 4" key="1">
    <citation type="journal article" date="2012" name="Nature">
        <title>Repeated polyploidization of Gossypium genomes and the evolution of spinnable cotton fibres.</title>
        <authorList>
            <person name="Paterson A.H."/>
            <person name="Wendel J.F."/>
            <person name="Gundlach H."/>
            <person name="Guo H."/>
            <person name="Jenkins J."/>
            <person name="Jin D."/>
            <person name="Llewellyn D."/>
            <person name="Showmaker K.C."/>
            <person name="Shu S."/>
            <person name="Udall J."/>
            <person name="Yoo M.J."/>
            <person name="Byers R."/>
            <person name="Chen W."/>
            <person name="Doron-Faigenboim A."/>
            <person name="Duke M.V."/>
            <person name="Gong L."/>
            <person name="Grimwood J."/>
            <person name="Grover C."/>
            <person name="Grupp K."/>
            <person name="Hu G."/>
            <person name="Lee T.H."/>
            <person name="Li J."/>
            <person name="Lin L."/>
            <person name="Liu T."/>
            <person name="Marler B.S."/>
            <person name="Page J.T."/>
            <person name="Roberts A.W."/>
            <person name="Romanel E."/>
            <person name="Sanders W.S."/>
            <person name="Szadkowski E."/>
            <person name="Tan X."/>
            <person name="Tang H."/>
            <person name="Xu C."/>
            <person name="Wang J."/>
            <person name="Wang Z."/>
            <person name="Zhang D."/>
            <person name="Zhang L."/>
            <person name="Ashrafi H."/>
            <person name="Bedon F."/>
            <person name="Bowers J.E."/>
            <person name="Brubaker C.L."/>
            <person name="Chee P.W."/>
            <person name="Das S."/>
            <person name="Gingle A.R."/>
            <person name="Haigler C.H."/>
            <person name="Harker D."/>
            <person name="Hoffmann L.V."/>
            <person name="Hovav R."/>
            <person name="Jones D.C."/>
            <person name="Lemke C."/>
            <person name="Mansoor S."/>
            <person name="ur Rahman M."/>
            <person name="Rainville L.N."/>
            <person name="Rambani A."/>
            <person name="Reddy U.K."/>
            <person name="Rong J.K."/>
            <person name="Saranga Y."/>
            <person name="Scheffler B.E."/>
            <person name="Scheffler J.A."/>
            <person name="Stelly D.M."/>
            <person name="Triplett B.A."/>
            <person name="Van Deynze A."/>
            <person name="Vaslin M.F."/>
            <person name="Waghmare V.N."/>
            <person name="Walford S.A."/>
            <person name="Wright R.J."/>
            <person name="Zaki E.A."/>
            <person name="Zhang T."/>
            <person name="Dennis E.S."/>
            <person name="Mayer K.F."/>
            <person name="Peterson D.G."/>
            <person name="Rokhsar D.S."/>
            <person name="Wang X."/>
            <person name="Schmutz J."/>
        </authorList>
    </citation>
    <scope>NUCLEOTIDE SEQUENCE [LARGE SCALE GENOMIC DNA]</scope>
</reference>
<keyword evidence="2" id="KW-0472">Membrane</keyword>
<keyword evidence="2" id="KW-0812">Transmembrane</keyword>
<dbReference type="Gramene" id="KJB44102">
    <property type="protein sequence ID" value="KJB44102"/>
    <property type="gene ID" value="B456_007G234400"/>
</dbReference>
<evidence type="ECO:0000313" key="3">
    <source>
        <dbReference type="EMBL" id="KJB44102.1"/>
    </source>
</evidence>
<dbReference type="EMBL" id="CM001746">
    <property type="protein sequence ID" value="KJB44102.1"/>
    <property type="molecule type" value="Genomic_DNA"/>
</dbReference>
<dbReference type="AlphaFoldDB" id="A0A0D2PE07"/>
<evidence type="ECO:0000256" key="1">
    <source>
        <dbReference type="SAM" id="MobiDB-lite"/>
    </source>
</evidence>
<name>A0A0D2PE07_GOSRA</name>
<organism evidence="3 4">
    <name type="scientific">Gossypium raimondii</name>
    <name type="common">Peruvian cotton</name>
    <name type="synonym">Gossypium klotzschianum subsp. raimondii</name>
    <dbReference type="NCBI Taxonomy" id="29730"/>
    <lineage>
        <taxon>Eukaryota</taxon>
        <taxon>Viridiplantae</taxon>
        <taxon>Streptophyta</taxon>
        <taxon>Embryophyta</taxon>
        <taxon>Tracheophyta</taxon>
        <taxon>Spermatophyta</taxon>
        <taxon>Magnoliopsida</taxon>
        <taxon>eudicotyledons</taxon>
        <taxon>Gunneridae</taxon>
        <taxon>Pentapetalae</taxon>
        <taxon>rosids</taxon>
        <taxon>malvids</taxon>
        <taxon>Malvales</taxon>
        <taxon>Malvaceae</taxon>
        <taxon>Malvoideae</taxon>
        <taxon>Gossypium</taxon>
    </lineage>
</organism>
<keyword evidence="2" id="KW-1133">Transmembrane helix</keyword>
<sequence length="108" mass="12259">MGKKENGVALITQSAKPKPGKKQVFHRSQGEKKKKKLCFSVGKNYSGRVQTWFDRKEFSTIDRRLWRLKGKSKATNGLLGLLVVFLIDLCSSLGWFDDGGDMMQFSMI</sequence>
<protein>
    <submittedName>
        <fullName evidence="3">Uncharacterized protein</fullName>
    </submittedName>
</protein>